<feature type="transmembrane region" description="Helical" evidence="7">
    <location>
        <begin position="25"/>
        <end position="43"/>
    </location>
</feature>
<dbReference type="EMBL" id="LT594498">
    <property type="protein sequence ID" value="SBT71578.1"/>
    <property type="molecule type" value="Genomic_DNA"/>
</dbReference>
<evidence type="ECO:0000256" key="2">
    <source>
        <dbReference type="ARBA" id="ARBA00010430"/>
    </source>
</evidence>
<evidence type="ECO:0000313" key="8">
    <source>
        <dbReference type="EMBL" id="SBT71578.1"/>
    </source>
</evidence>
<evidence type="ECO:0000256" key="3">
    <source>
        <dbReference type="ARBA" id="ARBA00022692"/>
    </source>
</evidence>
<keyword evidence="5 7" id="KW-1133">Transmembrane helix</keyword>
<dbReference type="Proteomes" id="UP000219799">
    <property type="component" value="Chromosome 10"/>
</dbReference>
<keyword evidence="8" id="KW-0808">Transferase</keyword>
<comment type="subunit">
    <text evidence="7">Component of the dolichol-phosphate mannose (DPM) synthase complex.</text>
</comment>
<keyword evidence="3 7" id="KW-0812">Transmembrane</keyword>
<dbReference type="GO" id="GO:0016757">
    <property type="term" value="F:glycosyltransferase activity"/>
    <property type="evidence" value="ECO:0007669"/>
    <property type="project" value="UniProtKB-KW"/>
</dbReference>
<comment type="function">
    <text evidence="7">Stabilizer subunit of the dolichol-phosphate mannose (DPM) synthase complex; tethers catalytic subunit to the ER.</text>
</comment>
<comment type="similarity">
    <text evidence="2 7">Belongs to the DPM3 family.</text>
</comment>
<keyword evidence="6 7" id="KW-0472">Membrane</keyword>
<reference evidence="8 9" key="1">
    <citation type="submission" date="2016-06" db="EMBL/GenBank/DDBJ databases">
        <authorList>
            <consortium name="Pathogen Informatics"/>
        </authorList>
    </citation>
    <scope>NUCLEOTIDE SEQUENCE [LARGE SCALE GENOMIC DNA]</scope>
    <source>
        <strain evidence="8">PmlGA01</strain>
    </source>
</reference>
<evidence type="ECO:0000256" key="1">
    <source>
        <dbReference type="ARBA" id="ARBA00004477"/>
    </source>
</evidence>
<organism evidence="8 9">
    <name type="scientific">Plasmodium malariae</name>
    <dbReference type="NCBI Taxonomy" id="5858"/>
    <lineage>
        <taxon>Eukaryota</taxon>
        <taxon>Sar</taxon>
        <taxon>Alveolata</taxon>
        <taxon>Apicomplexa</taxon>
        <taxon>Aconoidasida</taxon>
        <taxon>Haemosporida</taxon>
        <taxon>Plasmodiidae</taxon>
        <taxon>Plasmodium</taxon>
        <taxon>Plasmodium (Plasmodium)</taxon>
    </lineage>
</organism>
<evidence type="ECO:0000256" key="6">
    <source>
        <dbReference type="ARBA" id="ARBA00023136"/>
    </source>
</evidence>
<accession>A0A1C3KDA3</accession>
<feature type="transmembrane region" description="Helical" evidence="7">
    <location>
        <begin position="49"/>
        <end position="69"/>
    </location>
</feature>
<comment type="caution">
    <text evidence="7">Lacks conserved residue(s) required for the propagation of feature annotation.</text>
</comment>
<keyword evidence="8" id="KW-0328">Glycosyltransferase</keyword>
<evidence type="ECO:0000256" key="4">
    <source>
        <dbReference type="ARBA" id="ARBA00022824"/>
    </source>
</evidence>
<dbReference type="GO" id="GO:0005789">
    <property type="term" value="C:endoplasmic reticulum membrane"/>
    <property type="evidence" value="ECO:0007669"/>
    <property type="project" value="UniProtKB-SubCell"/>
</dbReference>
<name>A0A1C3KDA3_PLAMA</name>
<sequence length="148" mass="18200">MIMPQLRSAFFLSHDIIHATFNNKIMRISSLIYYTFTYIYIYVHKYLYTYRYFFFISFMHIFTNLHYYFRKCIFRHKKYIHIYINIYVFFFFDLQIPMYLVGLLSAYAIVSISISLYNFNNVPNGHEALLDEINNIKKELEKKKFTFS</sequence>
<keyword evidence="4 7" id="KW-0256">Endoplasmic reticulum</keyword>
<evidence type="ECO:0000313" key="9">
    <source>
        <dbReference type="Proteomes" id="UP000219799"/>
    </source>
</evidence>
<protein>
    <recommendedName>
        <fullName evidence="7">Dolichol-phosphate mannosyltransferase subunit 3</fullName>
    </recommendedName>
</protein>
<evidence type="ECO:0000256" key="5">
    <source>
        <dbReference type="ARBA" id="ARBA00022989"/>
    </source>
</evidence>
<comment type="pathway">
    <text evidence="7">Protein modification; protein glycosylation.</text>
</comment>
<dbReference type="Pfam" id="PF08285">
    <property type="entry name" value="DPM3"/>
    <property type="match status" value="1"/>
</dbReference>
<proteinExistence type="inferred from homology"/>
<dbReference type="AlphaFoldDB" id="A0A1C3KDA3"/>
<evidence type="ECO:0000256" key="7">
    <source>
        <dbReference type="RuleBase" id="RU365085"/>
    </source>
</evidence>
<comment type="subcellular location">
    <subcellularLocation>
        <location evidence="1 7">Endoplasmic reticulum membrane</location>
        <topology evidence="1 7">Multi-pass membrane protein</topology>
    </subcellularLocation>
</comment>
<dbReference type="UniPathway" id="UPA00378"/>
<feature type="transmembrane region" description="Helical" evidence="7">
    <location>
        <begin position="81"/>
        <end position="110"/>
    </location>
</feature>
<dbReference type="InterPro" id="IPR013174">
    <property type="entry name" value="DPM3"/>
</dbReference>
<gene>
    <name evidence="8" type="primary">DPM3</name>
    <name evidence="8" type="ORF">PMLGA01_100005500</name>
</gene>